<evidence type="ECO:0000256" key="2">
    <source>
        <dbReference type="SAM" id="Phobius"/>
    </source>
</evidence>
<feature type="compositionally biased region" description="Polar residues" evidence="1">
    <location>
        <begin position="241"/>
        <end position="250"/>
    </location>
</feature>
<proteinExistence type="predicted"/>
<keyword evidence="2" id="KW-1133">Transmembrane helix</keyword>
<dbReference type="Gramene" id="KCW50153">
    <property type="protein sequence ID" value="KCW50153"/>
    <property type="gene ID" value="EUGRSUZ_K03588"/>
</dbReference>
<dbReference type="OMA" id="FIAIDHR"/>
<accession>A0A059A8I4</accession>
<dbReference type="EMBL" id="KK198763">
    <property type="protein sequence ID" value="KCW50153.1"/>
    <property type="molecule type" value="Genomic_DNA"/>
</dbReference>
<name>A0A059A8I4_EUCGR</name>
<sequence>MRRNCCHVSLGFVLKLLNYLQTFVGVSILLYSVWMLNQWNDRAAPAFPPPAYPPGSSAAPLSSARSAEMALADRSSGLELAADVVSRWDDGLGLALRSFELPAPWFIYSFMGLGIVLCCVSLIGCIAAEALNGCCLCFYTLLVSVLLLLEAALVAFIAIDHRWEQILPSDPTGELDSLRSFIESNIEMCKWIGIAVVVIQALSLLLSFVLRALASPRRADYDGLDDYDNVEGRTREPLLNHKSSTTSGSAKSDARGGHTGIWSSLVREKYGLNNSAKFGSDSQNASGSTKTK</sequence>
<organism evidence="3">
    <name type="scientific">Eucalyptus grandis</name>
    <name type="common">Flooded gum</name>
    <dbReference type="NCBI Taxonomy" id="71139"/>
    <lineage>
        <taxon>Eukaryota</taxon>
        <taxon>Viridiplantae</taxon>
        <taxon>Streptophyta</taxon>
        <taxon>Embryophyta</taxon>
        <taxon>Tracheophyta</taxon>
        <taxon>Spermatophyta</taxon>
        <taxon>Magnoliopsida</taxon>
        <taxon>eudicotyledons</taxon>
        <taxon>Gunneridae</taxon>
        <taxon>Pentapetalae</taxon>
        <taxon>rosids</taxon>
        <taxon>malvids</taxon>
        <taxon>Myrtales</taxon>
        <taxon>Myrtaceae</taxon>
        <taxon>Myrtoideae</taxon>
        <taxon>Eucalypteae</taxon>
        <taxon>Eucalyptus</taxon>
    </lineage>
</organism>
<feature type="region of interest" description="Disordered" evidence="1">
    <location>
        <begin position="235"/>
        <end position="258"/>
    </location>
</feature>
<keyword evidence="2" id="KW-0812">Transmembrane</keyword>
<keyword evidence="2" id="KW-0472">Membrane</keyword>
<dbReference type="AlphaFoldDB" id="A0A059A8I4"/>
<dbReference type="KEGG" id="egr:104426862"/>
<feature type="transmembrane region" description="Helical" evidence="2">
    <location>
        <begin position="12"/>
        <end position="34"/>
    </location>
</feature>
<gene>
    <name evidence="3" type="ORF">EUGRSUZ_K03588</name>
</gene>
<protein>
    <recommendedName>
        <fullName evidence="4">Tetraspanin family protein</fullName>
    </recommendedName>
</protein>
<evidence type="ECO:0000256" key="1">
    <source>
        <dbReference type="SAM" id="MobiDB-lite"/>
    </source>
</evidence>
<dbReference type="eggNOG" id="ENOG502QVPS">
    <property type="taxonomic scope" value="Eukaryota"/>
</dbReference>
<feature type="transmembrane region" description="Helical" evidence="2">
    <location>
        <begin position="135"/>
        <end position="159"/>
    </location>
</feature>
<feature type="transmembrane region" description="Helical" evidence="2">
    <location>
        <begin position="191"/>
        <end position="210"/>
    </location>
</feature>
<dbReference type="InParanoid" id="A0A059A8I4"/>
<evidence type="ECO:0000313" key="3">
    <source>
        <dbReference type="EMBL" id="KCW50153.1"/>
    </source>
</evidence>
<reference evidence="3" key="1">
    <citation type="submission" date="2013-07" db="EMBL/GenBank/DDBJ databases">
        <title>The genome of Eucalyptus grandis.</title>
        <authorList>
            <person name="Schmutz J."/>
            <person name="Hayes R."/>
            <person name="Myburg A."/>
            <person name="Tuskan G."/>
            <person name="Grattapaglia D."/>
            <person name="Rokhsar D.S."/>
        </authorList>
    </citation>
    <scope>NUCLEOTIDE SEQUENCE</scope>
    <source>
        <tissue evidence="3">Leaf extractions</tissue>
    </source>
</reference>
<dbReference type="FunCoup" id="A0A059A8I4">
    <property type="interactions" value="718"/>
</dbReference>
<evidence type="ECO:0008006" key="4">
    <source>
        <dbReference type="Google" id="ProtNLM"/>
    </source>
</evidence>
<dbReference type="OrthoDB" id="723894at2759"/>
<feature type="transmembrane region" description="Helical" evidence="2">
    <location>
        <begin position="105"/>
        <end position="128"/>
    </location>
</feature>